<evidence type="ECO:0000313" key="4">
    <source>
        <dbReference type="Proteomes" id="UP000002066"/>
    </source>
</evidence>
<dbReference type="KEGG" id="sfa:Sfla_1795"/>
<dbReference type="AlphaFoldDB" id="A0A8D3WIQ2"/>
<feature type="domain" description="DUF4097" evidence="2">
    <location>
        <begin position="127"/>
        <end position="234"/>
    </location>
</feature>
<accession>A0A8D3WIQ2</accession>
<feature type="chain" id="PRO_5034445267" evidence="1">
    <location>
        <begin position="24"/>
        <end position="247"/>
    </location>
</feature>
<protein>
    <submittedName>
        <fullName evidence="3">Lipoprotein</fullName>
    </submittedName>
</protein>
<keyword evidence="1" id="KW-0732">Signal</keyword>
<dbReference type="InterPro" id="IPR025164">
    <property type="entry name" value="Toastrack_DUF4097"/>
</dbReference>
<feature type="signal peptide" evidence="1">
    <location>
        <begin position="1"/>
        <end position="23"/>
    </location>
</feature>
<evidence type="ECO:0000259" key="2">
    <source>
        <dbReference type="Pfam" id="PF13349"/>
    </source>
</evidence>
<keyword evidence="3" id="KW-0449">Lipoprotein</keyword>
<dbReference type="OrthoDB" id="4331647at2"/>
<evidence type="ECO:0000313" key="3">
    <source>
        <dbReference type="EMBL" id="ADW03230.1"/>
    </source>
</evidence>
<dbReference type="Proteomes" id="UP000002066">
    <property type="component" value="Chromosome"/>
</dbReference>
<reference evidence="3 4" key="1">
    <citation type="submission" date="2011-01" db="EMBL/GenBank/DDBJ databases">
        <title>Complete sequence of chromosome of Streptomyces flavogriseus ATCC 33331.</title>
        <authorList>
            <consortium name="US DOE Joint Genome Institute"/>
            <person name="Lucas S."/>
            <person name="Copeland A."/>
            <person name="Lapidus A."/>
            <person name="Cheng J.-F."/>
            <person name="Goodwin L."/>
            <person name="Pitluck S."/>
            <person name="Davenport K."/>
            <person name="Detter J.C."/>
            <person name="Han C."/>
            <person name="Tapia R."/>
            <person name="Land M."/>
            <person name="Hauser L."/>
            <person name="Kyrpides N."/>
            <person name="Ivanova N."/>
            <person name="Ovchinnikova G."/>
            <person name="Pagani I."/>
            <person name="Brumm P."/>
            <person name="Mead D."/>
            <person name="Woyke T."/>
        </authorList>
    </citation>
    <scope>NUCLEOTIDE SEQUENCE [LARGE SCALE GENOMIC DNA]</scope>
    <source>
        <strain evidence="4">ATCC 33331 / IAF-45CD</strain>
    </source>
</reference>
<dbReference type="Pfam" id="PF13349">
    <property type="entry name" value="DUF4097"/>
    <property type="match status" value="1"/>
</dbReference>
<evidence type="ECO:0000256" key="1">
    <source>
        <dbReference type="SAM" id="SignalP"/>
    </source>
</evidence>
<organism evidence="3 4">
    <name type="scientific">Streptomyces pratensis (strain ATCC 33331 / IAF-45CD)</name>
    <dbReference type="NCBI Taxonomy" id="591167"/>
    <lineage>
        <taxon>Bacteria</taxon>
        <taxon>Bacillati</taxon>
        <taxon>Actinomycetota</taxon>
        <taxon>Actinomycetes</taxon>
        <taxon>Kitasatosporales</taxon>
        <taxon>Streptomycetaceae</taxon>
        <taxon>Streptomyces</taxon>
    </lineage>
</organism>
<gene>
    <name evidence="3" type="ordered locus">Sfla_1795</name>
</gene>
<sequence length="247" mass="25501">MSSGTFTRGRRLAALLMAAPLVAACGGGDPGGRLDAGPPELARGQRLVVTTEDGVRLRPSDDGRAVTDPRIVSRWSHREDTWTLDLSCRDHDERCPRMPAVDVPAGVPVSVTARNAGIDAAGLSAGLDLTTVNGDITVNRSGGDDATVRFVTRNGSVRASGLRSGELRAATVNGDVSLGSATSPTRLTATTENGSVRVTLPSGTPSYDVTATTQNGRTSVTVPTDTQNARHNMILGSVNGDVTAAQG</sequence>
<name>A0A8D3WIQ2_STRFA</name>
<proteinExistence type="predicted"/>
<dbReference type="EMBL" id="CP002475">
    <property type="protein sequence ID" value="ADW03230.1"/>
    <property type="molecule type" value="Genomic_DNA"/>
</dbReference>